<sequence length="378" mass="43434">VNLSSEHTDLKPGSNFFIFRGISLISLLVLVLVGLTLWGEAHDWDRSLSAQFFSDKNSWFLADISPWNWLYDYGIIPGVLVSVISILILINTRAKSNWSSLRPYLFICALTPFIASLLLVNIVLKDHTGRPRPREITQFSGNWEYKPVLEAGIPGRGHSFPCGHCSIAFTLTSGIVFWQRSRKFALTSLALGMTYGLLMSYARIVQGGHFLSDAFWSLGVVWFTVISLYYFVFQPPRREYNPIANYTKRQKWKIVASTTIFLAVLSIFIWTRRPFYKDHIGSFEILTNVKQLNIHLPDKWKVETPIFEVRQNGIFLLEIRGFAPPHTTHYLSFSSKTNESTAKLLFKETVDGYQRGFRQILKLRLPERYKGHLNTIAE</sequence>
<feature type="domain" description="Phosphatidic acid phosphatase type 2/haloperoxidase" evidence="2">
    <location>
        <begin position="113"/>
        <end position="233"/>
    </location>
</feature>
<feature type="transmembrane region" description="Helical" evidence="1">
    <location>
        <begin position="184"/>
        <end position="202"/>
    </location>
</feature>
<dbReference type="CDD" id="cd03396">
    <property type="entry name" value="PAP2_like_6"/>
    <property type="match status" value="1"/>
</dbReference>
<feature type="transmembrane region" description="Helical" evidence="1">
    <location>
        <begin position="104"/>
        <end position="124"/>
    </location>
</feature>
<proteinExistence type="predicted"/>
<evidence type="ECO:0000256" key="1">
    <source>
        <dbReference type="SAM" id="Phobius"/>
    </source>
</evidence>
<dbReference type="EMBL" id="UINC01004655">
    <property type="protein sequence ID" value="SVA15914.1"/>
    <property type="molecule type" value="Genomic_DNA"/>
</dbReference>
<gene>
    <name evidence="3" type="ORF">METZ01_LOCUS68768</name>
</gene>
<keyword evidence="1" id="KW-1133">Transmembrane helix</keyword>
<dbReference type="SUPFAM" id="SSF48317">
    <property type="entry name" value="Acid phosphatase/Vanadium-dependent haloperoxidase"/>
    <property type="match status" value="1"/>
</dbReference>
<dbReference type="Gene3D" id="1.20.144.10">
    <property type="entry name" value="Phosphatidic acid phosphatase type 2/haloperoxidase"/>
    <property type="match status" value="1"/>
</dbReference>
<evidence type="ECO:0000313" key="3">
    <source>
        <dbReference type="EMBL" id="SVA15914.1"/>
    </source>
</evidence>
<feature type="transmembrane region" description="Helical" evidence="1">
    <location>
        <begin position="254"/>
        <end position="271"/>
    </location>
</feature>
<evidence type="ECO:0000259" key="2">
    <source>
        <dbReference type="Pfam" id="PF01569"/>
    </source>
</evidence>
<feature type="transmembrane region" description="Helical" evidence="1">
    <location>
        <begin position="17"/>
        <end position="38"/>
    </location>
</feature>
<feature type="transmembrane region" description="Helical" evidence="1">
    <location>
        <begin position="214"/>
        <end position="233"/>
    </location>
</feature>
<feature type="transmembrane region" description="Helical" evidence="1">
    <location>
        <begin position="73"/>
        <end position="92"/>
    </location>
</feature>
<protein>
    <recommendedName>
        <fullName evidence="2">Phosphatidic acid phosphatase type 2/haloperoxidase domain-containing protein</fullName>
    </recommendedName>
</protein>
<dbReference type="Pfam" id="PF01569">
    <property type="entry name" value="PAP2"/>
    <property type="match status" value="1"/>
</dbReference>
<dbReference type="InterPro" id="IPR000326">
    <property type="entry name" value="PAP2/HPO"/>
</dbReference>
<dbReference type="AlphaFoldDB" id="A0A381TJG3"/>
<keyword evidence="1" id="KW-0812">Transmembrane</keyword>
<reference evidence="3" key="1">
    <citation type="submission" date="2018-05" db="EMBL/GenBank/DDBJ databases">
        <authorList>
            <person name="Lanie J.A."/>
            <person name="Ng W.-L."/>
            <person name="Kazmierczak K.M."/>
            <person name="Andrzejewski T.M."/>
            <person name="Davidsen T.M."/>
            <person name="Wayne K.J."/>
            <person name="Tettelin H."/>
            <person name="Glass J.I."/>
            <person name="Rusch D."/>
            <person name="Podicherti R."/>
            <person name="Tsui H.-C.T."/>
            <person name="Winkler M.E."/>
        </authorList>
    </citation>
    <scope>NUCLEOTIDE SEQUENCE</scope>
</reference>
<name>A0A381TJG3_9ZZZZ</name>
<feature type="transmembrane region" description="Helical" evidence="1">
    <location>
        <begin position="158"/>
        <end position="177"/>
    </location>
</feature>
<keyword evidence="1" id="KW-0472">Membrane</keyword>
<feature type="non-terminal residue" evidence="3">
    <location>
        <position position="1"/>
    </location>
</feature>
<dbReference type="InterPro" id="IPR036938">
    <property type="entry name" value="PAP2/HPO_sf"/>
</dbReference>
<organism evidence="3">
    <name type="scientific">marine metagenome</name>
    <dbReference type="NCBI Taxonomy" id="408172"/>
    <lineage>
        <taxon>unclassified sequences</taxon>
        <taxon>metagenomes</taxon>
        <taxon>ecological metagenomes</taxon>
    </lineage>
</organism>
<accession>A0A381TJG3</accession>